<keyword evidence="4" id="KW-1185">Reference proteome</keyword>
<organism evidence="3 4">
    <name type="scientific">Tetraparma gracilis</name>
    <dbReference type="NCBI Taxonomy" id="2962635"/>
    <lineage>
        <taxon>Eukaryota</taxon>
        <taxon>Sar</taxon>
        <taxon>Stramenopiles</taxon>
        <taxon>Ochrophyta</taxon>
        <taxon>Bolidophyceae</taxon>
        <taxon>Parmales</taxon>
        <taxon>Triparmaceae</taxon>
        <taxon>Tetraparma</taxon>
    </lineage>
</organism>
<feature type="transmembrane region" description="Helical" evidence="2">
    <location>
        <begin position="85"/>
        <end position="108"/>
    </location>
</feature>
<dbReference type="Proteomes" id="UP001165060">
    <property type="component" value="Unassembled WGS sequence"/>
</dbReference>
<dbReference type="EMBL" id="BRYB01000479">
    <property type="protein sequence ID" value="GMI30842.1"/>
    <property type="molecule type" value="Genomic_DNA"/>
</dbReference>
<comment type="caution">
    <text evidence="3">The sequence shown here is derived from an EMBL/GenBank/DDBJ whole genome shotgun (WGS) entry which is preliminary data.</text>
</comment>
<accession>A0ABQ6MQN7</accession>
<evidence type="ECO:0000256" key="1">
    <source>
        <dbReference type="SAM" id="MobiDB-lite"/>
    </source>
</evidence>
<gene>
    <name evidence="3" type="ORF">TeGR_g7229</name>
</gene>
<feature type="transmembrane region" description="Helical" evidence="2">
    <location>
        <begin position="164"/>
        <end position="184"/>
    </location>
</feature>
<sequence length="377" mass="41487">MGNTINSGESLDPSVVGAIGFVMYAALFVLVSYRLIKHQVYGARHPFTLRKSFHIILWFYVALECLSYVPMAFQGEENYTKPFYVLHLLGISCDVTAFSLVTVLWSRTILVDDRRRMNTIFPFVIVVDLAFFGYSLFVCIRLLADYPNRSLDDWAKDSPGYKNLLIAEPCALSFNALCVVLYGIRMVQKLTGLRNWRSLPRGVQIRILMQTFFTMFSCAFCYILRSIMIVLEYFSIERKNQMIETSALWWFGAIWIPTLVPSCLLLFTMRNLDKPPPAPPAPAPRAVPPGNMDEERSWGSFGRSVYGEGASFDDVVGGSSGEEEAGGTPVVVGVGGGGGLQSPLLEGAGGGAEVFEGGLGGGGRSIGQGGRSRSIEF</sequence>
<name>A0ABQ6MQN7_9STRA</name>
<reference evidence="3 4" key="1">
    <citation type="journal article" date="2023" name="Commun. Biol.">
        <title>Genome analysis of Parmales, the sister group of diatoms, reveals the evolutionary specialization of diatoms from phago-mixotrophs to photoautotrophs.</title>
        <authorList>
            <person name="Ban H."/>
            <person name="Sato S."/>
            <person name="Yoshikawa S."/>
            <person name="Yamada K."/>
            <person name="Nakamura Y."/>
            <person name="Ichinomiya M."/>
            <person name="Sato N."/>
            <person name="Blanc-Mathieu R."/>
            <person name="Endo H."/>
            <person name="Kuwata A."/>
            <person name="Ogata H."/>
        </authorList>
    </citation>
    <scope>NUCLEOTIDE SEQUENCE [LARGE SCALE GENOMIC DNA]</scope>
</reference>
<keyword evidence="2" id="KW-1133">Transmembrane helix</keyword>
<evidence type="ECO:0000256" key="2">
    <source>
        <dbReference type="SAM" id="Phobius"/>
    </source>
</evidence>
<evidence type="ECO:0000313" key="4">
    <source>
        <dbReference type="Proteomes" id="UP001165060"/>
    </source>
</evidence>
<keyword evidence="2" id="KW-0472">Membrane</keyword>
<feature type="transmembrane region" description="Helical" evidence="2">
    <location>
        <begin position="55"/>
        <end position="73"/>
    </location>
</feature>
<protein>
    <submittedName>
        <fullName evidence="3">Uncharacterized protein</fullName>
    </submittedName>
</protein>
<proteinExistence type="predicted"/>
<feature type="compositionally biased region" description="Gly residues" evidence="1">
    <location>
        <begin position="351"/>
        <end position="370"/>
    </location>
</feature>
<evidence type="ECO:0000313" key="3">
    <source>
        <dbReference type="EMBL" id="GMI30842.1"/>
    </source>
</evidence>
<feature type="transmembrane region" description="Helical" evidence="2">
    <location>
        <begin position="247"/>
        <end position="267"/>
    </location>
</feature>
<keyword evidence="2" id="KW-0812">Transmembrane</keyword>
<feature type="transmembrane region" description="Helical" evidence="2">
    <location>
        <begin position="15"/>
        <end position="35"/>
    </location>
</feature>
<feature type="region of interest" description="Disordered" evidence="1">
    <location>
        <begin position="351"/>
        <end position="377"/>
    </location>
</feature>
<feature type="transmembrane region" description="Helical" evidence="2">
    <location>
        <begin position="205"/>
        <end position="227"/>
    </location>
</feature>
<feature type="transmembrane region" description="Helical" evidence="2">
    <location>
        <begin position="120"/>
        <end position="144"/>
    </location>
</feature>